<proteinExistence type="predicted"/>
<dbReference type="EMBL" id="JBHTKI010000022">
    <property type="protein sequence ID" value="MFD1032621.1"/>
    <property type="molecule type" value="Genomic_DNA"/>
</dbReference>
<comment type="caution">
    <text evidence="1">The sequence shown here is derived from an EMBL/GenBank/DDBJ whole genome shotgun (WGS) entry which is preliminary data.</text>
</comment>
<keyword evidence="2" id="KW-1185">Reference proteome</keyword>
<dbReference type="RefSeq" id="WP_144838538.1">
    <property type="nucleotide sequence ID" value="NZ_JBHTKI010000022.1"/>
</dbReference>
<evidence type="ECO:0000313" key="2">
    <source>
        <dbReference type="Proteomes" id="UP001597109"/>
    </source>
</evidence>
<name>A0ABW3LFT1_9BACL</name>
<organism evidence="1 2">
    <name type="scientific">Metaplanococcus flavidus</name>
    <dbReference type="NCBI Taxonomy" id="569883"/>
    <lineage>
        <taxon>Bacteria</taxon>
        <taxon>Bacillati</taxon>
        <taxon>Bacillota</taxon>
        <taxon>Bacilli</taxon>
        <taxon>Bacillales</taxon>
        <taxon>Caryophanaceae</taxon>
        <taxon>Metaplanococcus</taxon>
    </lineage>
</organism>
<dbReference type="Proteomes" id="UP001597109">
    <property type="component" value="Unassembled WGS sequence"/>
</dbReference>
<protein>
    <submittedName>
        <fullName evidence="1">Uncharacterized protein</fullName>
    </submittedName>
</protein>
<accession>A0ABW3LFT1</accession>
<sequence length="138" mass="16087">MYLFKKKFSLSAADEFEIKEFVSKTIEKMLITKEETINIHKDSDTVLSCSLEGNYIVVDIYQLSKYALHIHNQKRNHNIPFYTAARSLNNYEETIVYFDDHKAKGLGVKNLQAFYYICELLDALDIEVVSAQSFKCVW</sequence>
<evidence type="ECO:0000313" key="1">
    <source>
        <dbReference type="EMBL" id="MFD1032621.1"/>
    </source>
</evidence>
<reference evidence="2" key="1">
    <citation type="journal article" date="2019" name="Int. J. Syst. Evol. Microbiol.">
        <title>The Global Catalogue of Microorganisms (GCM) 10K type strain sequencing project: providing services to taxonomists for standard genome sequencing and annotation.</title>
        <authorList>
            <consortium name="The Broad Institute Genomics Platform"/>
            <consortium name="The Broad Institute Genome Sequencing Center for Infectious Disease"/>
            <person name="Wu L."/>
            <person name="Ma J."/>
        </authorList>
    </citation>
    <scope>NUCLEOTIDE SEQUENCE [LARGE SCALE GENOMIC DNA]</scope>
    <source>
        <strain evidence="2">CCUG 56756</strain>
    </source>
</reference>
<gene>
    <name evidence="1" type="ORF">ACFQ1X_14365</name>
</gene>